<feature type="transmembrane region" description="Helical" evidence="7">
    <location>
        <begin position="21"/>
        <end position="39"/>
    </location>
</feature>
<feature type="transmembrane region" description="Helical" evidence="7">
    <location>
        <begin position="59"/>
        <end position="83"/>
    </location>
</feature>
<keyword evidence="5 7" id="KW-1133">Transmembrane helix</keyword>
<evidence type="ECO:0000256" key="1">
    <source>
        <dbReference type="ARBA" id="ARBA00004651"/>
    </source>
</evidence>
<keyword evidence="4 7" id="KW-0812">Transmembrane</keyword>
<evidence type="ECO:0000256" key="4">
    <source>
        <dbReference type="ARBA" id="ARBA00022692"/>
    </source>
</evidence>
<dbReference type="EMBL" id="JADKFW010000005">
    <property type="protein sequence ID" value="MBK9717714.1"/>
    <property type="molecule type" value="Genomic_DNA"/>
</dbReference>
<dbReference type="PANTHER" id="PTHR38596">
    <property type="entry name" value="UPF0114 PROTEIN YQHA"/>
    <property type="match status" value="1"/>
</dbReference>
<dbReference type="InterPro" id="IPR005134">
    <property type="entry name" value="UPF0114"/>
</dbReference>
<dbReference type="HAMAP" id="MF_00143">
    <property type="entry name" value="UPF0114"/>
    <property type="match status" value="1"/>
</dbReference>
<comment type="subcellular location">
    <subcellularLocation>
        <location evidence="1 7">Cell membrane</location>
        <topology evidence="1 7">Multi-pass membrane protein</topology>
    </subcellularLocation>
</comment>
<organism evidence="8 9">
    <name type="scientific">Candidatus Defluviibacterium haderslevense</name>
    <dbReference type="NCBI Taxonomy" id="2981993"/>
    <lineage>
        <taxon>Bacteria</taxon>
        <taxon>Pseudomonadati</taxon>
        <taxon>Bacteroidota</taxon>
        <taxon>Saprospiria</taxon>
        <taxon>Saprospirales</taxon>
        <taxon>Saprospiraceae</taxon>
        <taxon>Candidatus Defluviibacterium</taxon>
    </lineage>
</organism>
<name>A0A9D7XDA2_9BACT</name>
<comment type="similarity">
    <text evidence="2 7">Belongs to the UPF0114 family.</text>
</comment>
<reference evidence="8 9" key="1">
    <citation type="submission" date="2020-10" db="EMBL/GenBank/DDBJ databases">
        <title>Connecting structure to function with the recovery of over 1000 high-quality activated sludge metagenome-assembled genomes encoding full-length rRNA genes using long-read sequencing.</title>
        <authorList>
            <person name="Singleton C.M."/>
            <person name="Petriglieri F."/>
            <person name="Kristensen J.M."/>
            <person name="Kirkegaard R.H."/>
            <person name="Michaelsen T.Y."/>
            <person name="Andersen M.H."/>
            <person name="Karst S.M."/>
            <person name="Dueholm M.S."/>
            <person name="Nielsen P.H."/>
            <person name="Albertsen M."/>
        </authorList>
    </citation>
    <scope>NUCLEOTIDE SEQUENCE [LARGE SCALE GENOMIC DNA]</scope>
    <source>
        <strain evidence="8">Ribe_18-Q3-R11-54_BAT3C.373</strain>
    </source>
</reference>
<dbReference type="Pfam" id="PF03350">
    <property type="entry name" value="UPF0114"/>
    <property type="match status" value="1"/>
</dbReference>
<proteinExistence type="inferred from homology"/>
<evidence type="ECO:0000313" key="9">
    <source>
        <dbReference type="Proteomes" id="UP000808349"/>
    </source>
</evidence>
<accession>A0A9D7XDA2</accession>
<feature type="transmembrane region" description="Helical" evidence="7">
    <location>
        <begin position="142"/>
        <end position="160"/>
    </location>
</feature>
<dbReference type="InterPro" id="IPR020761">
    <property type="entry name" value="UPF0114_bac"/>
</dbReference>
<comment type="caution">
    <text evidence="8">The sequence shown here is derived from an EMBL/GenBank/DDBJ whole genome shotgun (WGS) entry which is preliminary data.</text>
</comment>
<dbReference type="NCBIfam" id="TIGR00645">
    <property type="entry name" value="HI0507"/>
    <property type="match status" value="1"/>
</dbReference>
<keyword evidence="3 7" id="KW-1003">Cell membrane</keyword>
<feature type="transmembrane region" description="Helical" evidence="7">
    <location>
        <begin position="111"/>
        <end position="130"/>
    </location>
</feature>
<evidence type="ECO:0000256" key="3">
    <source>
        <dbReference type="ARBA" id="ARBA00022475"/>
    </source>
</evidence>
<evidence type="ECO:0000256" key="6">
    <source>
        <dbReference type="ARBA" id="ARBA00023136"/>
    </source>
</evidence>
<dbReference type="Proteomes" id="UP000808349">
    <property type="component" value="Unassembled WGS sequence"/>
</dbReference>
<evidence type="ECO:0000256" key="5">
    <source>
        <dbReference type="ARBA" id="ARBA00022989"/>
    </source>
</evidence>
<gene>
    <name evidence="8" type="ORF">IPO85_09410</name>
</gene>
<protein>
    <recommendedName>
        <fullName evidence="7">UPF0114 protein IPO85_09410</fullName>
    </recommendedName>
</protein>
<keyword evidence="6 7" id="KW-0472">Membrane</keyword>
<sequence length="169" mass="19008">MSNKFETTLEKIIFASRWLQAPLYAGLIIGGILYTYKFLVELIHLIVHIEEITETALMLGILTLVDITMVANLLIMVIIGGYATFVSRLDLEKEVDKPEWLNKVDAGTLKVKLSGSLVGVSGIHLLQIFINIENKNLEQVTLQIIIHVVFLVSSIALAYTEKIMHQKHH</sequence>
<dbReference type="GO" id="GO:0005886">
    <property type="term" value="C:plasma membrane"/>
    <property type="evidence" value="ECO:0007669"/>
    <property type="project" value="UniProtKB-SubCell"/>
</dbReference>
<evidence type="ECO:0000256" key="2">
    <source>
        <dbReference type="ARBA" id="ARBA00005774"/>
    </source>
</evidence>
<evidence type="ECO:0000256" key="7">
    <source>
        <dbReference type="HAMAP-Rule" id="MF_00143"/>
    </source>
</evidence>
<dbReference type="AlphaFoldDB" id="A0A9D7XDA2"/>
<dbReference type="PANTHER" id="PTHR38596:SF1">
    <property type="entry name" value="UPF0114 PROTEIN YQHA"/>
    <property type="match status" value="1"/>
</dbReference>
<evidence type="ECO:0000313" key="8">
    <source>
        <dbReference type="EMBL" id="MBK9717714.1"/>
    </source>
</evidence>